<dbReference type="EMBL" id="JDSN01000173">
    <property type="protein sequence ID" value="KDB44333.1"/>
    <property type="molecule type" value="Genomic_DNA"/>
</dbReference>
<feature type="domain" description="Surface lipoprotein assembly modifier N-terminal TPR repeats region" evidence="2">
    <location>
        <begin position="20"/>
        <end position="111"/>
    </location>
</feature>
<evidence type="ECO:0000256" key="1">
    <source>
        <dbReference type="SAM" id="SignalP"/>
    </source>
</evidence>
<keyword evidence="1" id="KW-0732">Signal</keyword>
<proteinExistence type="predicted"/>
<comment type="caution">
    <text evidence="3">The sequence shown here is derived from an EMBL/GenBank/DDBJ whole genome shotgun (WGS) entry which is preliminary data.</text>
</comment>
<dbReference type="Pfam" id="PF24575">
    <property type="entry name" value="TPR_Slam"/>
    <property type="match status" value="1"/>
</dbReference>
<name>A0A836YZD1_GLAPU</name>
<sequence>MRSFFLLALCCSNIVFASATTLEEQLKQAIYQNNSGQIQSLLYQYQQQPQQDLTLKSYAEAKLSVLQQNYGVAIRIYRKILSERPELNSIRMELAKVLFADRQDSAARVQFDKVKNVGMVEIRFIGPMERKSVTVFGFHKIGKIKPYLNMKNAVFSKIILKPGIFGRHQQR</sequence>
<reference evidence="3 4" key="1">
    <citation type="submission" date="2014-02" db="EMBL/GenBank/DDBJ databases">
        <title>Comparative genomics of Haemophilus parasuis isolated from pig lungs.</title>
        <authorList>
            <person name="Kittichotirat W."/>
            <person name="Bumgarner R.E."/>
            <person name="Lawrence P."/>
        </authorList>
    </citation>
    <scope>NUCLEOTIDE SEQUENCE [LARGE SCALE GENOMIC DNA]</scope>
    <source>
        <strain evidence="3 4">HPS9</strain>
    </source>
</reference>
<evidence type="ECO:0000313" key="4">
    <source>
        <dbReference type="Proteomes" id="UP000027441"/>
    </source>
</evidence>
<evidence type="ECO:0000313" key="3">
    <source>
        <dbReference type="EMBL" id="KDB44333.1"/>
    </source>
</evidence>
<evidence type="ECO:0000259" key="2">
    <source>
        <dbReference type="Pfam" id="PF24575"/>
    </source>
</evidence>
<gene>
    <name evidence="3" type="ORF">HPS9_11075</name>
</gene>
<dbReference type="InterPro" id="IPR057556">
    <property type="entry name" value="TPR_Slam"/>
</dbReference>
<accession>A0A836YZD1</accession>
<feature type="signal peptide" evidence="1">
    <location>
        <begin position="1"/>
        <end position="17"/>
    </location>
</feature>
<dbReference type="AlphaFoldDB" id="A0A836YZD1"/>
<dbReference type="Proteomes" id="UP000027441">
    <property type="component" value="Unassembled WGS sequence"/>
</dbReference>
<protein>
    <recommendedName>
        <fullName evidence="2">Surface lipoprotein assembly modifier N-terminal TPR repeats region domain-containing protein</fullName>
    </recommendedName>
</protein>
<feature type="chain" id="PRO_5033041959" description="Surface lipoprotein assembly modifier N-terminal TPR repeats region domain-containing protein" evidence="1">
    <location>
        <begin position="18"/>
        <end position="171"/>
    </location>
</feature>
<organism evidence="3 4">
    <name type="scientific">Glaesserella parasuis HPS9</name>
    <dbReference type="NCBI Taxonomy" id="1450513"/>
    <lineage>
        <taxon>Bacteria</taxon>
        <taxon>Pseudomonadati</taxon>
        <taxon>Pseudomonadota</taxon>
        <taxon>Gammaproteobacteria</taxon>
        <taxon>Pasteurellales</taxon>
        <taxon>Pasteurellaceae</taxon>
        <taxon>Glaesserella</taxon>
    </lineage>
</organism>